<evidence type="ECO:0000313" key="8">
    <source>
        <dbReference type="Proteomes" id="UP000667802"/>
    </source>
</evidence>
<accession>A0AAP5I9M2</accession>
<name>A0AAP5I9M2_9CYAN</name>
<dbReference type="GO" id="GO:0005524">
    <property type="term" value="F:ATP binding"/>
    <property type="evidence" value="ECO:0007669"/>
    <property type="project" value="UniProtKB-KW"/>
</dbReference>
<reference evidence="8" key="1">
    <citation type="journal article" date="2021" name="Science">
        <title>Hunting the eagle killer: A cyanobacterial neurotoxin causes vacuolar myelinopathy.</title>
        <authorList>
            <person name="Breinlinger S."/>
            <person name="Phillips T.J."/>
            <person name="Haram B.N."/>
            <person name="Mares J."/>
            <person name="Martinez Yerena J.A."/>
            <person name="Hrouzek P."/>
            <person name="Sobotka R."/>
            <person name="Henderson W.M."/>
            <person name="Schmieder P."/>
            <person name="Williams S.M."/>
            <person name="Lauderdale J.D."/>
            <person name="Wilde H.D."/>
            <person name="Gerrin W."/>
            <person name="Kust A."/>
            <person name="Washington J.W."/>
            <person name="Wagner C."/>
            <person name="Geier B."/>
            <person name="Liebeke M."/>
            <person name="Enke H."/>
            <person name="Niedermeyer T.H.J."/>
            <person name="Wilde S.B."/>
        </authorList>
    </citation>
    <scope>NUCLEOTIDE SEQUENCE [LARGE SCALE GENOMIC DNA]</scope>
    <source>
        <strain evidence="8">Thurmond2011</strain>
    </source>
</reference>
<dbReference type="GO" id="GO:0016874">
    <property type="term" value="F:ligase activity"/>
    <property type="evidence" value="ECO:0007669"/>
    <property type="project" value="UniProtKB-KW"/>
</dbReference>
<keyword evidence="3" id="KW-0547">Nucleotide-binding</keyword>
<keyword evidence="4" id="KW-0067">ATP-binding</keyword>
<dbReference type="SUPFAM" id="SSF52440">
    <property type="entry name" value="PreATP-grasp domain"/>
    <property type="match status" value="1"/>
</dbReference>
<comment type="caution">
    <text evidence="7">The sequence shown here is derived from an EMBL/GenBank/DDBJ whole genome shotgun (WGS) entry which is preliminary data.</text>
</comment>
<sequence>MSNAIAQSTGITTKFTPLREFGVDEAEYPVDQDNWRITHMFKLYPWENLFKEIKSLKTWGLRDRILDGSVKIIEPAWKALLSNKGIWPIMWREFPHSRYLLPSYFETDMSPEATALQTKIHVRKPIIGREGASVSIVDPDPRVGALVDRPSPYGEEGYIVQEFLSPEKFGQYYPVIGSWYIDDACGMAIRADRELITGNRSIFVPHYIGSLHW</sequence>
<keyword evidence="8" id="KW-1185">Reference proteome</keyword>
<keyword evidence="2" id="KW-0479">Metal-binding</keyword>
<organism evidence="7 8">
    <name type="scientific">Aetokthonos hydrillicola Thurmond2011</name>
    <dbReference type="NCBI Taxonomy" id="2712845"/>
    <lineage>
        <taxon>Bacteria</taxon>
        <taxon>Bacillati</taxon>
        <taxon>Cyanobacteriota</taxon>
        <taxon>Cyanophyceae</taxon>
        <taxon>Nostocales</taxon>
        <taxon>Hapalosiphonaceae</taxon>
        <taxon>Aetokthonos</taxon>
    </lineage>
</organism>
<dbReference type="EMBL" id="JAALHA020000012">
    <property type="protein sequence ID" value="MDR9897488.1"/>
    <property type="molecule type" value="Genomic_DNA"/>
</dbReference>
<feature type="domain" description="Glutathionylspermidine synthase pre-ATP-grasp-like" evidence="6">
    <location>
        <begin position="4"/>
        <end position="208"/>
    </location>
</feature>
<dbReference type="SUPFAM" id="SSF56059">
    <property type="entry name" value="Glutathione synthetase ATP-binding domain-like"/>
    <property type="match status" value="1"/>
</dbReference>
<evidence type="ECO:0000256" key="4">
    <source>
        <dbReference type="ARBA" id="ARBA00022840"/>
    </source>
</evidence>
<proteinExistence type="predicted"/>
<dbReference type="GO" id="GO:0046872">
    <property type="term" value="F:metal ion binding"/>
    <property type="evidence" value="ECO:0007669"/>
    <property type="project" value="UniProtKB-KW"/>
</dbReference>
<evidence type="ECO:0000256" key="5">
    <source>
        <dbReference type="ARBA" id="ARBA00022842"/>
    </source>
</evidence>
<dbReference type="Pfam" id="PF03738">
    <property type="entry name" value="GSP_synth"/>
    <property type="match status" value="1"/>
</dbReference>
<dbReference type="InterPro" id="IPR005494">
    <property type="entry name" value="GSPS_pre-ATP-grasp-like_dom"/>
</dbReference>
<keyword evidence="5" id="KW-0460">Magnesium</keyword>
<dbReference type="InterPro" id="IPR016185">
    <property type="entry name" value="PreATP-grasp_dom_sf"/>
</dbReference>
<keyword evidence="1" id="KW-0436">Ligase</keyword>
<protein>
    <submittedName>
        <fullName evidence="7">Glutathionylspermidine synthase family protein</fullName>
    </submittedName>
</protein>
<dbReference type="AlphaFoldDB" id="A0AAP5I9M2"/>
<evidence type="ECO:0000256" key="2">
    <source>
        <dbReference type="ARBA" id="ARBA00022723"/>
    </source>
</evidence>
<evidence type="ECO:0000256" key="1">
    <source>
        <dbReference type="ARBA" id="ARBA00022598"/>
    </source>
</evidence>
<dbReference type="RefSeq" id="WP_208339212.1">
    <property type="nucleotide sequence ID" value="NZ_CAWQFN010000498.1"/>
</dbReference>
<dbReference type="Proteomes" id="UP000667802">
    <property type="component" value="Unassembled WGS sequence"/>
</dbReference>
<evidence type="ECO:0000313" key="7">
    <source>
        <dbReference type="EMBL" id="MDR9897488.1"/>
    </source>
</evidence>
<evidence type="ECO:0000259" key="6">
    <source>
        <dbReference type="Pfam" id="PF03738"/>
    </source>
</evidence>
<gene>
    <name evidence="7" type="ORF">G7B40_023390</name>
</gene>
<evidence type="ECO:0000256" key="3">
    <source>
        <dbReference type="ARBA" id="ARBA00022741"/>
    </source>
</evidence>
<dbReference type="Gene3D" id="3.30.1490.330">
    <property type="match status" value="1"/>
</dbReference>